<feature type="chain" id="PRO_5030566227" evidence="2">
    <location>
        <begin position="21"/>
        <end position="457"/>
    </location>
</feature>
<evidence type="ECO:0000256" key="1">
    <source>
        <dbReference type="SAM" id="MobiDB-lite"/>
    </source>
</evidence>
<dbReference type="Proteomes" id="UP000502248">
    <property type="component" value="Chromosome"/>
</dbReference>
<dbReference type="PROSITE" id="PS51257">
    <property type="entry name" value="PROKAR_LIPOPROTEIN"/>
    <property type="match status" value="1"/>
</dbReference>
<keyword evidence="4" id="KW-1185">Reference proteome</keyword>
<dbReference type="Gene3D" id="3.40.190.10">
    <property type="entry name" value="Periplasmic binding protein-like II"/>
    <property type="match status" value="2"/>
</dbReference>
<evidence type="ECO:0000256" key="2">
    <source>
        <dbReference type="SAM" id="SignalP"/>
    </source>
</evidence>
<dbReference type="InterPro" id="IPR050490">
    <property type="entry name" value="Bact_solute-bd_prot1"/>
</dbReference>
<dbReference type="PANTHER" id="PTHR43649">
    <property type="entry name" value="ARABINOSE-BINDING PROTEIN-RELATED"/>
    <property type="match status" value="1"/>
</dbReference>
<feature type="signal peptide" evidence="2">
    <location>
        <begin position="1"/>
        <end position="20"/>
    </location>
</feature>
<sequence>MKKRLSTLSYILVCALFVSACGNSNDSGSNPSSGNASESKSASTAEGGNKNVEFKFFSNNPDRTGGQGLAEQKLIDRYMSENPNVKITVETLSPDPQFQDKLKIYNTSDKLPDVTMMWGQKRYLYPLVKNNSLVTFAKEDFAGQGFIDAAFDSFTMDGKIYGIPKNTDFLVLYANKKLLADNGLEPPTTEADLFKIADALKSKDIVPIALDGRDSWPLALLFDAVVARQSGGFELYHKAMDRTGSFDHPDVIASAKKIQRMVTEGMFGEGFLNLDYGGARNLFGQGKAAMYLMGQWEMGISTDVNFPEEVRDNLIAIPWPASDDGKGRTTDLLAWFGGGYSVSAKSESSEDAKKFAIWMFQKQNWAKTVWENGITFPAQNYDEFKTGKETRVQNDLTGILGNATVFSGANSQDLFSTSTAKSYLDAITEMMASKSTPEDFAKKIDGIADKSFKEMNP</sequence>
<feature type="compositionally biased region" description="Low complexity" evidence="1">
    <location>
        <begin position="25"/>
        <end position="43"/>
    </location>
</feature>
<proteinExistence type="predicted"/>
<evidence type="ECO:0000313" key="3">
    <source>
        <dbReference type="EMBL" id="QJD84864.1"/>
    </source>
</evidence>
<dbReference type="PANTHER" id="PTHR43649:SF12">
    <property type="entry name" value="DIACETYLCHITOBIOSE BINDING PROTEIN DASA"/>
    <property type="match status" value="1"/>
</dbReference>
<gene>
    <name evidence="3" type="ORF">HH215_17875</name>
</gene>
<organism evidence="3 4">
    <name type="scientific">Cohnella herbarum</name>
    <dbReference type="NCBI Taxonomy" id="2728023"/>
    <lineage>
        <taxon>Bacteria</taxon>
        <taxon>Bacillati</taxon>
        <taxon>Bacillota</taxon>
        <taxon>Bacilli</taxon>
        <taxon>Bacillales</taxon>
        <taxon>Paenibacillaceae</taxon>
        <taxon>Cohnella</taxon>
    </lineage>
</organism>
<protein>
    <submittedName>
        <fullName evidence="3">Extracellular solute-binding protein</fullName>
    </submittedName>
</protein>
<dbReference type="KEGG" id="cheb:HH215_17875"/>
<accession>A0A7Z2VKS4</accession>
<dbReference type="EMBL" id="CP051680">
    <property type="protein sequence ID" value="QJD84864.1"/>
    <property type="molecule type" value="Genomic_DNA"/>
</dbReference>
<keyword evidence="2" id="KW-0732">Signal</keyword>
<dbReference type="Pfam" id="PF01547">
    <property type="entry name" value="SBP_bac_1"/>
    <property type="match status" value="1"/>
</dbReference>
<dbReference type="AlphaFoldDB" id="A0A7Z2VKS4"/>
<reference evidence="3 4" key="1">
    <citation type="submission" date="2020-04" db="EMBL/GenBank/DDBJ databases">
        <title>Genome sequencing of novel species.</title>
        <authorList>
            <person name="Heo J."/>
            <person name="Kim S.-J."/>
            <person name="Kim J.-S."/>
            <person name="Hong S.-B."/>
            <person name="Kwon S.-W."/>
        </authorList>
    </citation>
    <scope>NUCLEOTIDE SEQUENCE [LARGE SCALE GENOMIC DNA]</scope>
    <source>
        <strain evidence="3 4">MFER-1</strain>
    </source>
</reference>
<evidence type="ECO:0000313" key="4">
    <source>
        <dbReference type="Proteomes" id="UP000502248"/>
    </source>
</evidence>
<dbReference type="SUPFAM" id="SSF53850">
    <property type="entry name" value="Periplasmic binding protein-like II"/>
    <property type="match status" value="1"/>
</dbReference>
<name>A0A7Z2VKS4_9BACL</name>
<dbReference type="RefSeq" id="WP_169281144.1">
    <property type="nucleotide sequence ID" value="NZ_CP051680.1"/>
</dbReference>
<feature type="region of interest" description="Disordered" evidence="1">
    <location>
        <begin position="25"/>
        <end position="47"/>
    </location>
</feature>
<dbReference type="InterPro" id="IPR006059">
    <property type="entry name" value="SBP"/>
</dbReference>